<accession>A0A9Q3E1C2</accession>
<keyword evidence="2" id="KW-1185">Reference proteome</keyword>
<gene>
    <name evidence="1" type="ORF">O181_051642</name>
</gene>
<evidence type="ECO:0000313" key="1">
    <source>
        <dbReference type="EMBL" id="MBW0511927.1"/>
    </source>
</evidence>
<dbReference type="Proteomes" id="UP000765509">
    <property type="component" value="Unassembled WGS sequence"/>
</dbReference>
<sequence>MTYSLKILGLASISQASIHAETGSLLPNSQSRLSSLNHNKVCQNSGTQRYQVASPSFLKAQNMLPSMVTLFPKLTHPAAELLPEGGIEPISNLMKVESNPESLTTTPPANI</sequence>
<dbReference type="EMBL" id="AVOT02022463">
    <property type="protein sequence ID" value="MBW0511927.1"/>
    <property type="molecule type" value="Genomic_DNA"/>
</dbReference>
<reference evidence="1" key="1">
    <citation type="submission" date="2021-03" db="EMBL/GenBank/DDBJ databases">
        <title>Draft genome sequence of rust myrtle Austropuccinia psidii MF-1, a brazilian biotype.</title>
        <authorList>
            <person name="Quecine M.C."/>
            <person name="Pachon D.M.R."/>
            <person name="Bonatelli M.L."/>
            <person name="Correr F.H."/>
            <person name="Franceschini L.M."/>
            <person name="Leite T.F."/>
            <person name="Margarido G.R.A."/>
            <person name="Almeida C.A."/>
            <person name="Ferrarezi J.A."/>
            <person name="Labate C.A."/>
        </authorList>
    </citation>
    <scope>NUCLEOTIDE SEQUENCE</scope>
    <source>
        <strain evidence="1">MF-1</strain>
    </source>
</reference>
<evidence type="ECO:0000313" key="2">
    <source>
        <dbReference type="Proteomes" id="UP000765509"/>
    </source>
</evidence>
<proteinExistence type="predicted"/>
<comment type="caution">
    <text evidence="1">The sequence shown here is derived from an EMBL/GenBank/DDBJ whole genome shotgun (WGS) entry which is preliminary data.</text>
</comment>
<protein>
    <submittedName>
        <fullName evidence="1">Uncharacterized protein</fullName>
    </submittedName>
</protein>
<organism evidence="1 2">
    <name type="scientific">Austropuccinia psidii MF-1</name>
    <dbReference type="NCBI Taxonomy" id="1389203"/>
    <lineage>
        <taxon>Eukaryota</taxon>
        <taxon>Fungi</taxon>
        <taxon>Dikarya</taxon>
        <taxon>Basidiomycota</taxon>
        <taxon>Pucciniomycotina</taxon>
        <taxon>Pucciniomycetes</taxon>
        <taxon>Pucciniales</taxon>
        <taxon>Sphaerophragmiaceae</taxon>
        <taxon>Austropuccinia</taxon>
    </lineage>
</organism>
<dbReference type="AlphaFoldDB" id="A0A9Q3E1C2"/>
<name>A0A9Q3E1C2_9BASI</name>